<dbReference type="InterPro" id="IPR004506">
    <property type="entry name" value="MnmA-like"/>
</dbReference>
<organism evidence="12 13">
    <name type="scientific">Sulfurospirillum diekertiae</name>
    <dbReference type="NCBI Taxonomy" id="1854492"/>
    <lineage>
        <taxon>Bacteria</taxon>
        <taxon>Pseudomonadati</taxon>
        <taxon>Campylobacterota</taxon>
        <taxon>Epsilonproteobacteria</taxon>
        <taxon>Campylobacterales</taxon>
        <taxon>Sulfurospirillaceae</taxon>
        <taxon>Sulfurospirillum</taxon>
    </lineage>
</organism>
<dbReference type="Gene3D" id="2.40.30.10">
    <property type="entry name" value="Translation factors"/>
    <property type="match status" value="1"/>
</dbReference>
<comment type="caution">
    <text evidence="9">Lacks conserved residue(s) required for the propagation of feature annotation.</text>
</comment>
<dbReference type="Pfam" id="PF20258">
    <property type="entry name" value="tRNA_Me_trans_C"/>
    <property type="match status" value="1"/>
</dbReference>
<evidence type="ECO:0000256" key="1">
    <source>
        <dbReference type="ARBA" id="ARBA00022555"/>
    </source>
</evidence>
<keyword evidence="6 9" id="KW-0694">RNA-binding</keyword>
<evidence type="ECO:0000256" key="5">
    <source>
        <dbReference type="ARBA" id="ARBA00022840"/>
    </source>
</evidence>
<keyword evidence="3 9" id="KW-0819">tRNA processing</keyword>
<dbReference type="GO" id="GO:0000049">
    <property type="term" value="F:tRNA binding"/>
    <property type="evidence" value="ECO:0007669"/>
    <property type="project" value="UniProtKB-KW"/>
</dbReference>
<dbReference type="GO" id="GO:0002143">
    <property type="term" value="P:tRNA wobble position uridine thiolation"/>
    <property type="evidence" value="ECO:0007669"/>
    <property type="project" value="TreeGrafter"/>
</dbReference>
<keyword evidence="13" id="KW-1185">Reference proteome</keyword>
<keyword evidence="4 9" id="KW-0547">Nucleotide-binding</keyword>
<evidence type="ECO:0000256" key="2">
    <source>
        <dbReference type="ARBA" id="ARBA00022679"/>
    </source>
</evidence>
<protein>
    <recommendedName>
        <fullName evidence="9">tRNA-specific 2-thiouridylase MnmA</fullName>
        <ecNumber evidence="9">2.8.1.13</ecNumber>
    </recommendedName>
</protein>
<dbReference type="InterPro" id="IPR023382">
    <property type="entry name" value="MnmA-like_central_sf"/>
</dbReference>
<keyword evidence="5 9" id="KW-0067">ATP-binding</keyword>
<feature type="active site" description="Nucleophile" evidence="9">
    <location>
        <position position="92"/>
    </location>
</feature>
<feature type="active site" description="Cysteine persulfide intermediate" evidence="9">
    <location>
        <position position="187"/>
    </location>
</feature>
<evidence type="ECO:0000256" key="6">
    <source>
        <dbReference type="ARBA" id="ARBA00022884"/>
    </source>
</evidence>
<feature type="site" description="Interaction with tRNA" evidence="9">
    <location>
        <position position="117"/>
    </location>
</feature>
<feature type="binding site" evidence="9">
    <location>
        <position position="32"/>
    </location>
    <ligand>
        <name>ATP</name>
        <dbReference type="ChEBI" id="CHEBI:30616"/>
    </ligand>
</feature>
<dbReference type="GO" id="GO:0005524">
    <property type="term" value="F:ATP binding"/>
    <property type="evidence" value="ECO:0007669"/>
    <property type="project" value="UniProtKB-KW"/>
</dbReference>
<proteinExistence type="inferred from homology"/>
<dbReference type="Pfam" id="PF03054">
    <property type="entry name" value="tRNA_Me_trans"/>
    <property type="match status" value="1"/>
</dbReference>
<dbReference type="NCBIfam" id="TIGR00420">
    <property type="entry name" value="trmU"/>
    <property type="match status" value="1"/>
</dbReference>
<dbReference type="GO" id="GO:0103016">
    <property type="term" value="F:tRNA-uridine 2-sulfurtransferase activity"/>
    <property type="evidence" value="ECO:0007669"/>
    <property type="project" value="UniProtKB-EC"/>
</dbReference>
<dbReference type="InterPro" id="IPR014729">
    <property type="entry name" value="Rossmann-like_a/b/a_fold"/>
</dbReference>
<feature type="binding site" evidence="9">
    <location>
        <position position="116"/>
    </location>
    <ligand>
        <name>ATP</name>
        <dbReference type="ChEBI" id="CHEBI:30616"/>
    </ligand>
</feature>
<dbReference type="Gene3D" id="2.30.30.280">
    <property type="entry name" value="Adenine nucleotide alpha hydrolases-like domains"/>
    <property type="match status" value="1"/>
</dbReference>
<feature type="binding site" evidence="9">
    <location>
        <begin position="6"/>
        <end position="13"/>
    </location>
    <ligand>
        <name>ATP</name>
        <dbReference type="ChEBI" id="CHEBI:30616"/>
    </ligand>
</feature>
<feature type="domain" description="tRNA-specific 2-thiouridylase MnmA-like central" evidence="11">
    <location>
        <begin position="195"/>
        <end position="258"/>
    </location>
</feature>
<dbReference type="AlphaFoldDB" id="A0A1Y0HPF5"/>
<dbReference type="GO" id="GO:0005737">
    <property type="term" value="C:cytoplasm"/>
    <property type="evidence" value="ECO:0007669"/>
    <property type="project" value="UniProtKB-SubCell"/>
</dbReference>
<dbReference type="Proteomes" id="UP000196005">
    <property type="component" value="Chromosome"/>
</dbReference>
<evidence type="ECO:0000256" key="8">
    <source>
        <dbReference type="ARBA" id="ARBA00051542"/>
    </source>
</evidence>
<accession>A0A1Y0HPF5</accession>
<comment type="similarity">
    <text evidence="9">Belongs to the MnmA/TRMU family.</text>
</comment>
<dbReference type="PANTHER" id="PTHR11933">
    <property type="entry name" value="TRNA 5-METHYLAMINOMETHYL-2-THIOURIDYLATE -METHYLTRANSFERASE"/>
    <property type="match status" value="1"/>
</dbReference>
<evidence type="ECO:0000256" key="7">
    <source>
        <dbReference type="ARBA" id="ARBA00023157"/>
    </source>
</evidence>
<dbReference type="RefSeq" id="WP_087439678.1">
    <property type="nucleotide sequence ID" value="NZ_CP021416.1"/>
</dbReference>
<dbReference type="EMBL" id="CP021416">
    <property type="protein sequence ID" value="ARU50012.1"/>
    <property type="molecule type" value="Genomic_DNA"/>
</dbReference>
<dbReference type="NCBIfam" id="NF001138">
    <property type="entry name" value="PRK00143.1"/>
    <property type="match status" value="1"/>
</dbReference>
<evidence type="ECO:0000256" key="9">
    <source>
        <dbReference type="HAMAP-Rule" id="MF_00144"/>
    </source>
</evidence>
<reference evidence="13" key="1">
    <citation type="submission" date="2017-05" db="EMBL/GenBank/DDBJ databases">
        <title>Dechlorination kinetics govern the competition between two new strains of the genus Sulfurospirillum.</title>
        <authorList>
            <person name="Buttet G.F."/>
            <person name="Murray A.M."/>
            <person name="Goris T."/>
            <person name="Burion M."/>
            <person name="Lin B."/>
            <person name="Rolle M."/>
            <person name="Maillard J."/>
        </authorList>
    </citation>
    <scope>NUCLEOTIDE SEQUENCE [LARGE SCALE GENOMIC DNA]</scope>
    <source>
        <strain evidence="13">SL2-1</strain>
    </source>
</reference>
<evidence type="ECO:0000313" key="12">
    <source>
        <dbReference type="EMBL" id="ARU50012.1"/>
    </source>
</evidence>
<comment type="subcellular location">
    <subcellularLocation>
        <location evidence="9">Cytoplasm</location>
    </subcellularLocation>
</comment>
<name>A0A1Y0HPF5_9BACT</name>
<keyword evidence="1 9" id="KW-0820">tRNA-binding</keyword>
<feature type="region of interest" description="Interaction with tRNA" evidence="9">
    <location>
        <begin position="289"/>
        <end position="290"/>
    </location>
</feature>
<evidence type="ECO:0000256" key="3">
    <source>
        <dbReference type="ARBA" id="ARBA00022694"/>
    </source>
</evidence>
<dbReference type="OrthoDB" id="9800696at2"/>
<dbReference type="InterPro" id="IPR046884">
    <property type="entry name" value="MnmA-like_central"/>
</dbReference>
<feature type="region of interest" description="Interaction with tRNA" evidence="9">
    <location>
        <begin position="134"/>
        <end position="136"/>
    </location>
</feature>
<dbReference type="EC" id="2.8.1.13" evidence="9"/>
<keyword evidence="9" id="KW-0963">Cytoplasm</keyword>
<dbReference type="KEGG" id="suls:Sdiek1_2870"/>
<comment type="function">
    <text evidence="9">Catalyzes the 2-thiolation of uridine at the wobble position (U34) of tRNA, leading to the formation of s(2)U34.</text>
</comment>
<dbReference type="HAMAP" id="MF_00144">
    <property type="entry name" value="tRNA_thiouridyl_MnmA"/>
    <property type="match status" value="1"/>
</dbReference>
<keyword evidence="2 9" id="KW-0808">Transferase</keyword>
<feature type="domain" description="tRNA-specific 2-thiouridylase MnmA-like C-terminal" evidence="10">
    <location>
        <begin position="270"/>
        <end position="337"/>
    </location>
</feature>
<dbReference type="Pfam" id="PF20259">
    <property type="entry name" value="tRNA_Me_trans_M"/>
    <property type="match status" value="1"/>
</dbReference>
<dbReference type="PANTHER" id="PTHR11933:SF5">
    <property type="entry name" value="MITOCHONDRIAL TRNA-SPECIFIC 2-THIOURIDYLASE 1"/>
    <property type="match status" value="1"/>
</dbReference>
<dbReference type="Gene3D" id="3.40.50.620">
    <property type="entry name" value="HUPs"/>
    <property type="match status" value="1"/>
</dbReference>
<keyword evidence="7" id="KW-1015">Disulfide bond</keyword>
<comment type="catalytic activity">
    <reaction evidence="8 9">
        <text>S-sulfanyl-L-cysteinyl-[protein] + uridine(34) in tRNA + AH2 + ATP = 2-thiouridine(34) in tRNA + L-cysteinyl-[protein] + A + AMP + diphosphate + H(+)</text>
        <dbReference type="Rhea" id="RHEA:47032"/>
        <dbReference type="Rhea" id="RHEA-COMP:10131"/>
        <dbReference type="Rhea" id="RHEA-COMP:11726"/>
        <dbReference type="Rhea" id="RHEA-COMP:11727"/>
        <dbReference type="Rhea" id="RHEA-COMP:11728"/>
        <dbReference type="ChEBI" id="CHEBI:13193"/>
        <dbReference type="ChEBI" id="CHEBI:15378"/>
        <dbReference type="ChEBI" id="CHEBI:17499"/>
        <dbReference type="ChEBI" id="CHEBI:29950"/>
        <dbReference type="ChEBI" id="CHEBI:30616"/>
        <dbReference type="ChEBI" id="CHEBI:33019"/>
        <dbReference type="ChEBI" id="CHEBI:61963"/>
        <dbReference type="ChEBI" id="CHEBI:65315"/>
        <dbReference type="ChEBI" id="CHEBI:87170"/>
        <dbReference type="ChEBI" id="CHEBI:456215"/>
        <dbReference type="EC" id="2.8.1.13"/>
    </reaction>
</comment>
<dbReference type="FunFam" id="2.30.30.280:FF:000001">
    <property type="entry name" value="tRNA-specific 2-thiouridylase MnmA"/>
    <property type="match status" value="1"/>
</dbReference>
<dbReference type="InterPro" id="IPR046885">
    <property type="entry name" value="MnmA-like_C"/>
</dbReference>
<evidence type="ECO:0000256" key="4">
    <source>
        <dbReference type="ARBA" id="ARBA00022741"/>
    </source>
</evidence>
<evidence type="ECO:0000259" key="10">
    <source>
        <dbReference type="Pfam" id="PF20258"/>
    </source>
</evidence>
<gene>
    <name evidence="9" type="primary">mnmA</name>
    <name evidence="12" type="ORF">Sdiek1_2870</name>
</gene>
<evidence type="ECO:0000259" key="11">
    <source>
        <dbReference type="Pfam" id="PF20259"/>
    </source>
</evidence>
<dbReference type="SUPFAM" id="SSF52402">
    <property type="entry name" value="Adenine nucleotide alpha hydrolases-like"/>
    <property type="match status" value="1"/>
</dbReference>
<evidence type="ECO:0000313" key="13">
    <source>
        <dbReference type="Proteomes" id="UP000196005"/>
    </source>
</evidence>
<feature type="site" description="Interaction with tRNA" evidence="9">
    <location>
        <position position="321"/>
    </location>
</feature>
<sequence>MKIALLMSGGIDSSYSAYLLKNQGHEVIGIYLKLHEDEKKHAINIANIEKVSHHLGIETHVLDAKALFKEHVYDYFVRSYEQGLTPNPCAFCNPKMKFGFAFEKAMEMGCDKIATGHYARIENGHIKEAFDMSKDQSYFLFGLKKEVIDKIIFPLGNMLKNDIKPIALKELPWLGTLETYKESQEICFVTDTYIEVLKKHINVDQKGLIKDVNGKVIGEHKGYMHYTIGKRKGLTINGAHDPHFVVNIDAKTNTVIAGTKEDLLQTQVVAENFSLSNDFQEGEYAVKVRYRSPKTKAYVKIDNGKIIANLEEGVFGLASGQALVVYQDDLVIGGGWIEA</sequence>
<dbReference type="CDD" id="cd01998">
    <property type="entry name" value="MnmA_TRMU-like"/>
    <property type="match status" value="1"/>
</dbReference>